<dbReference type="SUPFAM" id="SSF52374">
    <property type="entry name" value="Nucleotidylyl transferase"/>
    <property type="match status" value="1"/>
</dbReference>
<dbReference type="GO" id="GO:0005829">
    <property type="term" value="C:cytosol"/>
    <property type="evidence" value="ECO:0007669"/>
    <property type="project" value="TreeGrafter"/>
</dbReference>
<dbReference type="PATRIC" id="fig|1619131.3.peg.712"/>
<evidence type="ECO:0000313" key="10">
    <source>
        <dbReference type="EMBL" id="KKS05689.1"/>
    </source>
</evidence>
<evidence type="ECO:0000256" key="5">
    <source>
        <dbReference type="ARBA" id="ARBA00022917"/>
    </source>
</evidence>
<proteinExistence type="inferred from homology"/>
<comment type="function">
    <text evidence="7">Catalyzes the attachment of glutamate to tRNA(Glu) in a two-step reaction: glutamate is first activated by ATP to form Glu-AMP and then transferred to the acceptor end of tRNA(Glu).</text>
</comment>
<dbReference type="InterPro" id="IPR045462">
    <property type="entry name" value="aa-tRNA-synth_I_cd-bd"/>
</dbReference>
<dbReference type="FunFam" id="3.40.50.620:FF:000045">
    <property type="entry name" value="Glutamate--tRNA ligase, mitochondrial"/>
    <property type="match status" value="1"/>
</dbReference>
<comment type="subcellular location">
    <subcellularLocation>
        <location evidence="7">Cytoplasm</location>
    </subcellularLocation>
</comment>
<evidence type="ECO:0000256" key="2">
    <source>
        <dbReference type="ARBA" id="ARBA00022598"/>
    </source>
</evidence>
<feature type="short sequence motif" description="'KMSKS' region" evidence="7">
    <location>
        <begin position="252"/>
        <end position="256"/>
    </location>
</feature>
<evidence type="ECO:0000313" key="11">
    <source>
        <dbReference type="Proteomes" id="UP000034544"/>
    </source>
</evidence>
<dbReference type="Proteomes" id="UP000034544">
    <property type="component" value="Unassembled WGS sequence"/>
</dbReference>
<feature type="domain" description="Aminoacyl-tRNA synthetase class I anticodon-binding" evidence="9">
    <location>
        <begin position="359"/>
        <end position="483"/>
    </location>
</feature>
<feature type="short sequence motif" description="'HIGH' region" evidence="7">
    <location>
        <begin position="9"/>
        <end position="19"/>
    </location>
</feature>
<dbReference type="SUPFAM" id="SSF48163">
    <property type="entry name" value="An anticodon-binding domain of class I aminoacyl-tRNA synthetases"/>
    <property type="match status" value="1"/>
</dbReference>
<dbReference type="GO" id="GO:0004818">
    <property type="term" value="F:glutamate-tRNA ligase activity"/>
    <property type="evidence" value="ECO:0007669"/>
    <property type="project" value="UniProtKB-UniRule"/>
</dbReference>
<comment type="caution">
    <text evidence="7">Lacks conserved residue(s) required for the propagation of feature annotation.</text>
</comment>
<dbReference type="PANTHER" id="PTHR43311">
    <property type="entry name" value="GLUTAMATE--TRNA LIGASE"/>
    <property type="match status" value="1"/>
</dbReference>
<keyword evidence="4 7" id="KW-0067">ATP-binding</keyword>
<evidence type="ECO:0000259" key="8">
    <source>
        <dbReference type="Pfam" id="PF00749"/>
    </source>
</evidence>
<dbReference type="Pfam" id="PF19269">
    <property type="entry name" value="Anticodon_2"/>
    <property type="match status" value="1"/>
</dbReference>
<keyword evidence="5 7" id="KW-0648">Protein biosynthesis</keyword>
<evidence type="ECO:0000256" key="4">
    <source>
        <dbReference type="ARBA" id="ARBA00022840"/>
    </source>
</evidence>
<dbReference type="HAMAP" id="MF_00022">
    <property type="entry name" value="Glu_tRNA_synth_type1"/>
    <property type="match status" value="1"/>
</dbReference>
<dbReference type="AlphaFoldDB" id="A0A0G0VY51"/>
<evidence type="ECO:0000256" key="3">
    <source>
        <dbReference type="ARBA" id="ARBA00022741"/>
    </source>
</evidence>
<dbReference type="GO" id="GO:0000049">
    <property type="term" value="F:tRNA binding"/>
    <property type="evidence" value="ECO:0007669"/>
    <property type="project" value="InterPro"/>
</dbReference>
<dbReference type="PANTHER" id="PTHR43311:SF2">
    <property type="entry name" value="GLUTAMATE--TRNA LIGASE, MITOCHONDRIAL-RELATED"/>
    <property type="match status" value="1"/>
</dbReference>
<dbReference type="InterPro" id="IPR020751">
    <property type="entry name" value="aa-tRNA-synth_I_codon-bd_sub2"/>
</dbReference>
<comment type="caution">
    <text evidence="10">The sequence shown here is derived from an EMBL/GenBank/DDBJ whole genome shotgun (WGS) entry which is preliminary data.</text>
</comment>
<accession>A0A0G0VY51</accession>
<dbReference type="NCBIfam" id="TIGR00464">
    <property type="entry name" value="gltX_bact"/>
    <property type="match status" value="1"/>
</dbReference>
<dbReference type="EC" id="6.1.1.17" evidence="7"/>
<dbReference type="PRINTS" id="PR00987">
    <property type="entry name" value="TRNASYNTHGLU"/>
</dbReference>
<dbReference type="Gene3D" id="3.40.50.620">
    <property type="entry name" value="HUPs"/>
    <property type="match status" value="1"/>
</dbReference>
<comment type="subunit">
    <text evidence="7">Monomer.</text>
</comment>
<keyword evidence="6 7" id="KW-0030">Aminoacyl-tRNA synthetase</keyword>
<gene>
    <name evidence="7" type="primary">gltX</name>
    <name evidence="10" type="ORF">UU59_C0041G0002</name>
</gene>
<dbReference type="InterPro" id="IPR033910">
    <property type="entry name" value="GluRS_core"/>
</dbReference>
<sequence length="485" mass="56124">MEVRTRMAPSPTGEYHVGHIRTLMYNYAFARQNKGKFILRIEDTDRERYVPGAVERIQDVIKMMGFDWDEGPGTGGPYVPYTQSERLDLYKKHAQELVEKGHAYYCFCTEERLEKLREEQKASGTAFSKYDRLCLNLKREEVEEKLRTGVPHVIRMKVPDNEDISFDDLILGKITINTQSIDDQVLIKTDGFPTYHMAVVVDDHLMKISHIMRGTDWVPSTPKHVLLYRFFGWDLPAFVHLPNLKEVEGTRKLSKRYGSVSVIEFLTEGYLPTALNNFLMFLGWNPGTEKEVYSMEEFIKDFSIEHIQKTDLVAFDRQKLLWINGLYIRNMPSEELWEGLQSWAKRFDVFLHGKGAGEKVVFAALDLVKDRMKLLSEYNSLVHYFFEDPEIEKEELFSFVSDEARGKEILEGFKNIFSGVSDWEVQKLDTLAHEFIAAKEYKPKEAFMTLRIALTGETATPQILDILGILGKEAVLKRLDSALKI</sequence>
<dbReference type="InterPro" id="IPR020058">
    <property type="entry name" value="Glu/Gln-tRNA-synth_Ib_cat-dom"/>
</dbReference>
<keyword evidence="3 7" id="KW-0547">Nucleotide-binding</keyword>
<feature type="binding site" evidence="7">
    <location>
        <position position="255"/>
    </location>
    <ligand>
        <name>ATP</name>
        <dbReference type="ChEBI" id="CHEBI:30616"/>
    </ligand>
</feature>
<evidence type="ECO:0000256" key="7">
    <source>
        <dbReference type="HAMAP-Rule" id="MF_00022"/>
    </source>
</evidence>
<dbReference type="Pfam" id="PF00749">
    <property type="entry name" value="tRNA-synt_1c"/>
    <property type="match status" value="1"/>
</dbReference>
<dbReference type="GO" id="GO:0005524">
    <property type="term" value="F:ATP binding"/>
    <property type="evidence" value="ECO:0007669"/>
    <property type="project" value="UniProtKB-UniRule"/>
</dbReference>
<organism evidence="10 11">
    <name type="scientific">candidate division WWE3 bacterium GW2011_GWE1_41_27</name>
    <dbReference type="NCBI Taxonomy" id="1619131"/>
    <lineage>
        <taxon>Bacteria</taxon>
        <taxon>Katanobacteria</taxon>
    </lineage>
</organism>
<dbReference type="EMBL" id="LCBF01000041">
    <property type="protein sequence ID" value="KKS05689.1"/>
    <property type="molecule type" value="Genomic_DNA"/>
</dbReference>
<protein>
    <recommendedName>
        <fullName evidence="7">Glutamate--tRNA ligase</fullName>
        <ecNumber evidence="7">6.1.1.17</ecNumber>
    </recommendedName>
    <alternativeName>
        <fullName evidence="7">Glutamyl-tRNA synthetase</fullName>
        <shortName evidence="7">GluRS</shortName>
    </alternativeName>
</protein>
<dbReference type="CDD" id="cd00808">
    <property type="entry name" value="GluRS_core"/>
    <property type="match status" value="1"/>
</dbReference>
<dbReference type="InterPro" id="IPR000924">
    <property type="entry name" value="Glu/Gln-tRNA-synth"/>
</dbReference>
<reference evidence="10 11" key="1">
    <citation type="journal article" date="2015" name="Nature">
        <title>rRNA introns, odd ribosomes, and small enigmatic genomes across a large radiation of phyla.</title>
        <authorList>
            <person name="Brown C.T."/>
            <person name="Hug L.A."/>
            <person name="Thomas B.C."/>
            <person name="Sharon I."/>
            <person name="Castelle C.J."/>
            <person name="Singh A."/>
            <person name="Wilkins M.J."/>
            <person name="Williams K.H."/>
            <person name="Banfield J.F."/>
        </authorList>
    </citation>
    <scope>NUCLEOTIDE SEQUENCE [LARGE SCALE GENOMIC DNA]</scope>
</reference>
<dbReference type="InterPro" id="IPR049940">
    <property type="entry name" value="GluQ/Sye"/>
</dbReference>
<dbReference type="GO" id="GO:0006424">
    <property type="term" value="P:glutamyl-tRNA aminoacylation"/>
    <property type="evidence" value="ECO:0007669"/>
    <property type="project" value="UniProtKB-UniRule"/>
</dbReference>
<evidence type="ECO:0000256" key="6">
    <source>
        <dbReference type="ARBA" id="ARBA00023146"/>
    </source>
</evidence>
<dbReference type="Gene3D" id="1.10.10.350">
    <property type="match status" value="1"/>
</dbReference>
<keyword evidence="2 7" id="KW-0436">Ligase</keyword>
<dbReference type="InterPro" id="IPR008925">
    <property type="entry name" value="aa_tRNA-synth_I_cd-bd_sf"/>
</dbReference>
<name>A0A0G0VY51_UNCKA</name>
<keyword evidence="7" id="KW-0963">Cytoplasm</keyword>
<evidence type="ECO:0000259" key="9">
    <source>
        <dbReference type="Pfam" id="PF19269"/>
    </source>
</evidence>
<evidence type="ECO:0000256" key="1">
    <source>
        <dbReference type="ARBA" id="ARBA00007894"/>
    </source>
</evidence>
<dbReference type="GO" id="GO:0008270">
    <property type="term" value="F:zinc ion binding"/>
    <property type="evidence" value="ECO:0007669"/>
    <property type="project" value="InterPro"/>
</dbReference>
<feature type="domain" description="Glutamyl/glutaminyl-tRNA synthetase class Ib catalytic" evidence="8">
    <location>
        <begin position="2"/>
        <end position="322"/>
    </location>
</feature>
<dbReference type="InterPro" id="IPR004527">
    <property type="entry name" value="Glu-tRNA-ligase_bac/mito"/>
</dbReference>
<dbReference type="InterPro" id="IPR014729">
    <property type="entry name" value="Rossmann-like_a/b/a_fold"/>
</dbReference>
<comment type="similarity">
    <text evidence="1 7">Belongs to the class-I aminoacyl-tRNA synthetase family. Glutamate--tRNA ligase type 1 subfamily.</text>
</comment>
<comment type="catalytic activity">
    <reaction evidence="7">
        <text>tRNA(Glu) + L-glutamate + ATP = L-glutamyl-tRNA(Glu) + AMP + diphosphate</text>
        <dbReference type="Rhea" id="RHEA:23540"/>
        <dbReference type="Rhea" id="RHEA-COMP:9663"/>
        <dbReference type="Rhea" id="RHEA-COMP:9680"/>
        <dbReference type="ChEBI" id="CHEBI:29985"/>
        <dbReference type="ChEBI" id="CHEBI:30616"/>
        <dbReference type="ChEBI" id="CHEBI:33019"/>
        <dbReference type="ChEBI" id="CHEBI:78442"/>
        <dbReference type="ChEBI" id="CHEBI:78520"/>
        <dbReference type="ChEBI" id="CHEBI:456215"/>
        <dbReference type="EC" id="6.1.1.17"/>
    </reaction>
</comment>